<protein>
    <submittedName>
        <fullName evidence="1">Uncharacterized protein</fullName>
    </submittedName>
</protein>
<dbReference type="EMBL" id="KT151957">
    <property type="protein sequence ID" value="ALA07457.1"/>
    <property type="molecule type" value="Genomic_DNA"/>
</dbReference>
<sequence>MGAYDTRTEKCPYCGTECEADWVDVGVGLVQCGPFHCENCHASEIGPEIKKWYAYDFEKDKAIWKEGHPFSEKEIETGWYDPKSKKVSPYANTVNGKLVDHETAQVAYKLGLLDEKLI</sequence>
<dbReference type="Proteomes" id="UP000224542">
    <property type="component" value="Segment"/>
</dbReference>
<gene>
    <name evidence="1" type="ORF">SECTIM467_131</name>
</gene>
<name>A0A0K2CNQ4_9CAUD</name>
<organism evidence="1 2">
    <name type="scientific">Brevibacillus phage SecTim467</name>
    <dbReference type="NCBI Taxonomy" id="1691956"/>
    <lineage>
        <taxon>Viruses</taxon>
        <taxon>Duplodnaviria</taxon>
        <taxon>Heunggongvirae</taxon>
        <taxon>Uroviricota</taxon>
        <taxon>Caudoviricetes</taxon>
        <taxon>Jenstvirus</taxon>
        <taxon>Jenstvirus jenst</taxon>
    </lineage>
</organism>
<proteinExistence type="predicted"/>
<accession>A0A0K2CNQ4</accession>
<evidence type="ECO:0000313" key="2">
    <source>
        <dbReference type="Proteomes" id="UP000224542"/>
    </source>
</evidence>
<evidence type="ECO:0000313" key="1">
    <source>
        <dbReference type="EMBL" id="ALA07457.1"/>
    </source>
</evidence>
<reference evidence="1 2" key="1">
    <citation type="journal article" date="2015" name="Genome Announc.">
        <title>Genome Sequences of Five Additional Brevibacillus laterosporus Bacteriophages.</title>
        <authorList>
            <person name="Merrill B.D."/>
            <person name="Berg J.A."/>
            <person name="Graves K.A."/>
            <person name="Ward A.T."/>
            <person name="Hilton J.A."/>
            <person name="Wake B.N."/>
            <person name="Grose J.H."/>
            <person name="Breakwell D.P."/>
            <person name="Burnett S.H."/>
        </authorList>
    </citation>
    <scope>NUCLEOTIDE SEQUENCE [LARGE SCALE GENOMIC DNA]</scope>
</reference>